<proteinExistence type="predicted"/>
<reference evidence="1 2" key="1">
    <citation type="submission" date="2016-03" db="EMBL/GenBank/DDBJ databases">
        <title>Characterisation of pf16 and phiPMW: Two novel phages infecting Pseudomonas putida PpG1.</title>
        <authorList>
            <person name="Magill D.J."/>
            <person name="Krylov V.N."/>
            <person name="Shaburova O.V."/>
            <person name="Allen C.C.R."/>
            <person name="McGrath J.W."/>
            <person name="Quinn J.P."/>
            <person name="Kulakov L.A."/>
        </authorList>
    </citation>
    <scope>NUCLEOTIDE SEQUENCE [LARGE SCALE GENOMIC DNA]</scope>
</reference>
<keyword evidence="2" id="KW-1185">Reference proteome</keyword>
<sequence>MNLIEFNRQIQNVIDWNAVARNMTHSFDQSVINKQAEYVHEEIMETIAAASTKNIKELFDGAGDIFVTLAYKYFLVRGGFQNDFELHDVFEEEVVTEARQRQQALIFVSTVISGHNLYSETVGELEEAMSALWTLMELIESWYGVDMHAVVDEVMRSNWSKFPEFQEGVDYDAECRWIEDNRVQTHVAHSVVEVNGIKRVSFRNQNGTGKIMKPACFVEPDVMSLFNAV</sequence>
<evidence type="ECO:0000313" key="2">
    <source>
        <dbReference type="Proteomes" id="UP000225821"/>
    </source>
</evidence>
<evidence type="ECO:0000313" key="1">
    <source>
        <dbReference type="EMBL" id="AND74999.1"/>
    </source>
</evidence>
<accession>A0A1S5R3L9</accession>
<gene>
    <name evidence="1" type="ORF">pf16_76</name>
</gene>
<dbReference type="SUPFAM" id="SSF101386">
    <property type="entry name" value="all-alpha NTP pyrophosphatases"/>
    <property type="match status" value="1"/>
</dbReference>
<dbReference type="InterPro" id="IPR023292">
    <property type="entry name" value="NTP_PyroPHydrolase-like_dom_sf"/>
</dbReference>
<protein>
    <submittedName>
        <fullName evidence="1">Uncharacterized protein</fullName>
    </submittedName>
</protein>
<dbReference type="OrthoDB" id="16524at10239"/>
<organism evidence="1 2">
    <name type="scientific">Pseudomonas phage pf16</name>
    <dbReference type="NCBI Taxonomy" id="1815630"/>
    <lineage>
        <taxon>Viruses</taxon>
        <taxon>Duplodnaviria</taxon>
        <taxon>Heunggongvirae</taxon>
        <taxon>Uroviricota</taxon>
        <taxon>Caudoviricetes</taxon>
        <taxon>Chakrabartyvirus</taxon>
        <taxon>Chakrabartyvirus pf16</taxon>
    </lineage>
</organism>
<dbReference type="EMBL" id="KU873925">
    <property type="protein sequence ID" value="AND74999.1"/>
    <property type="molecule type" value="Genomic_DNA"/>
</dbReference>
<dbReference type="Gene3D" id="1.10.3420.10">
    <property type="entry name" value="putative ntp pyrophosphohydrolase like domain"/>
    <property type="match status" value="1"/>
</dbReference>
<dbReference type="Proteomes" id="UP000225821">
    <property type="component" value="Segment"/>
</dbReference>
<name>A0A1S5R3L9_9CAUD</name>